<organism evidence="3 4">
    <name type="scientific">Blastopirellula marina</name>
    <dbReference type="NCBI Taxonomy" id="124"/>
    <lineage>
        <taxon>Bacteria</taxon>
        <taxon>Pseudomonadati</taxon>
        <taxon>Planctomycetota</taxon>
        <taxon>Planctomycetia</taxon>
        <taxon>Pirellulales</taxon>
        <taxon>Pirellulaceae</taxon>
        <taxon>Blastopirellula</taxon>
    </lineage>
</organism>
<proteinExistence type="predicted"/>
<dbReference type="RefSeq" id="WP_105328877.1">
    <property type="nucleotide sequence ID" value="NZ_PUHY01000005.1"/>
</dbReference>
<accession>A0A2S8FZL0</accession>
<dbReference type="SUPFAM" id="SSF46785">
    <property type="entry name" value="Winged helix' DNA-binding domain"/>
    <property type="match status" value="1"/>
</dbReference>
<feature type="binding site" evidence="1">
    <location>
        <position position="105"/>
    </location>
    <ligand>
        <name>Zn(2+)</name>
        <dbReference type="ChEBI" id="CHEBI:29105"/>
    </ligand>
</feature>
<dbReference type="EMBL" id="PUHY01000005">
    <property type="protein sequence ID" value="PQO37628.1"/>
    <property type="molecule type" value="Genomic_DNA"/>
</dbReference>
<dbReference type="AlphaFoldDB" id="A0A2S8FZL0"/>
<dbReference type="OrthoDB" id="8659436at2"/>
<evidence type="ECO:0000313" key="3">
    <source>
        <dbReference type="EMBL" id="PQO37628.1"/>
    </source>
</evidence>
<comment type="cofactor">
    <cofactor evidence="2">
        <name>Mn(2+)</name>
        <dbReference type="ChEBI" id="CHEBI:29035"/>
    </cofactor>
    <cofactor evidence="2">
        <name>Fe(2+)</name>
        <dbReference type="ChEBI" id="CHEBI:29033"/>
    </cofactor>
    <text evidence="2">Binds 1 Mn(2+) or Fe(2+) ion per subunit.</text>
</comment>
<dbReference type="InterPro" id="IPR002481">
    <property type="entry name" value="FUR"/>
</dbReference>
<sequence>MARNRNAQFSIEAAKTLLRSAGLRCTAARIAVIQTLGDHQTPLSPMEVADNLAEFGFDKSTIYRSLTELDESGLVARLDLGDSVRRFELLPQDAQGNSGHPHFMCVDCGKVTCLSGFHVELVPDDPGQELPGALGEVLIKGHCNACG</sequence>
<dbReference type="Proteomes" id="UP000238322">
    <property type="component" value="Unassembled WGS sequence"/>
</dbReference>
<dbReference type="GO" id="GO:0000976">
    <property type="term" value="F:transcription cis-regulatory region binding"/>
    <property type="evidence" value="ECO:0007669"/>
    <property type="project" value="TreeGrafter"/>
</dbReference>
<protein>
    <submittedName>
        <fullName evidence="3">Fur family transcriptional regulator</fullName>
    </submittedName>
</protein>
<keyword evidence="1" id="KW-0862">Zinc</keyword>
<dbReference type="GO" id="GO:0045892">
    <property type="term" value="P:negative regulation of DNA-templated transcription"/>
    <property type="evidence" value="ECO:0007669"/>
    <property type="project" value="TreeGrafter"/>
</dbReference>
<keyword evidence="2" id="KW-0408">Iron</keyword>
<gene>
    <name evidence="3" type="ORF">C5Y83_06695</name>
</gene>
<feature type="binding site" evidence="2">
    <location>
        <position position="120"/>
    </location>
    <ligand>
        <name>Fe cation</name>
        <dbReference type="ChEBI" id="CHEBI:24875"/>
    </ligand>
</feature>
<reference evidence="3 4" key="1">
    <citation type="submission" date="2018-02" db="EMBL/GenBank/DDBJ databases">
        <title>Comparative genomes isolates from brazilian mangrove.</title>
        <authorList>
            <person name="Araujo J.E."/>
            <person name="Taketani R.G."/>
            <person name="Silva M.C.P."/>
            <person name="Loureco M.V."/>
            <person name="Andreote F.D."/>
        </authorList>
    </citation>
    <scope>NUCLEOTIDE SEQUENCE [LARGE SCALE GENOMIC DNA]</scope>
    <source>
        <strain evidence="3 4">Hex-1 MGV</strain>
    </source>
</reference>
<keyword evidence="1" id="KW-0479">Metal-binding</keyword>
<evidence type="ECO:0000256" key="2">
    <source>
        <dbReference type="PIRSR" id="PIRSR602481-2"/>
    </source>
</evidence>
<dbReference type="GO" id="GO:1900376">
    <property type="term" value="P:regulation of secondary metabolite biosynthetic process"/>
    <property type="evidence" value="ECO:0007669"/>
    <property type="project" value="TreeGrafter"/>
</dbReference>
<comment type="caution">
    <text evidence="3">The sequence shown here is derived from an EMBL/GenBank/DDBJ whole genome shotgun (WGS) entry which is preliminary data.</text>
</comment>
<name>A0A2S8FZL0_9BACT</name>
<evidence type="ECO:0000313" key="4">
    <source>
        <dbReference type="Proteomes" id="UP000238322"/>
    </source>
</evidence>
<feature type="binding site" evidence="1">
    <location>
        <position position="108"/>
    </location>
    <ligand>
        <name>Zn(2+)</name>
        <dbReference type="ChEBI" id="CHEBI:29105"/>
    </ligand>
</feature>
<dbReference type="PANTHER" id="PTHR33202">
    <property type="entry name" value="ZINC UPTAKE REGULATION PROTEIN"/>
    <property type="match status" value="1"/>
</dbReference>
<dbReference type="PANTHER" id="PTHR33202:SF7">
    <property type="entry name" value="FERRIC UPTAKE REGULATION PROTEIN"/>
    <property type="match status" value="1"/>
</dbReference>
<comment type="cofactor">
    <cofactor evidence="1">
        <name>Zn(2+)</name>
        <dbReference type="ChEBI" id="CHEBI:29105"/>
    </cofactor>
    <text evidence="1">Binds 1 zinc ion per subunit.</text>
</comment>
<dbReference type="InterPro" id="IPR036390">
    <property type="entry name" value="WH_DNA-bd_sf"/>
</dbReference>
<dbReference type="Gene3D" id="1.10.10.10">
    <property type="entry name" value="Winged helix-like DNA-binding domain superfamily/Winged helix DNA-binding domain"/>
    <property type="match status" value="1"/>
</dbReference>
<dbReference type="GO" id="GO:0008270">
    <property type="term" value="F:zinc ion binding"/>
    <property type="evidence" value="ECO:0007669"/>
    <property type="project" value="TreeGrafter"/>
</dbReference>
<evidence type="ECO:0000256" key="1">
    <source>
        <dbReference type="PIRSR" id="PIRSR602481-1"/>
    </source>
</evidence>
<dbReference type="InterPro" id="IPR036388">
    <property type="entry name" value="WH-like_DNA-bd_sf"/>
</dbReference>
<dbReference type="Pfam" id="PF01475">
    <property type="entry name" value="FUR"/>
    <property type="match status" value="1"/>
</dbReference>
<dbReference type="GO" id="GO:0003700">
    <property type="term" value="F:DNA-binding transcription factor activity"/>
    <property type="evidence" value="ECO:0007669"/>
    <property type="project" value="InterPro"/>
</dbReference>